<proteinExistence type="predicted"/>
<keyword evidence="1" id="KW-0472">Membrane</keyword>
<dbReference type="STRING" id="575540.Isop_2576"/>
<reference evidence="2 3" key="2">
    <citation type="journal article" date="2011" name="Stand. Genomic Sci.">
        <title>Complete genome sequence of Isosphaera pallida type strain (IS1B).</title>
        <authorList>
            <consortium name="US DOE Joint Genome Institute (JGI-PGF)"/>
            <person name="Goker M."/>
            <person name="Cleland D."/>
            <person name="Saunders E."/>
            <person name="Lapidus A."/>
            <person name="Nolan M."/>
            <person name="Lucas S."/>
            <person name="Hammon N."/>
            <person name="Deshpande S."/>
            <person name="Cheng J.F."/>
            <person name="Tapia R."/>
            <person name="Han C."/>
            <person name="Goodwin L."/>
            <person name="Pitluck S."/>
            <person name="Liolios K."/>
            <person name="Pagani I."/>
            <person name="Ivanova N."/>
            <person name="Mavromatis K."/>
            <person name="Pati A."/>
            <person name="Chen A."/>
            <person name="Palaniappan K."/>
            <person name="Land M."/>
            <person name="Hauser L."/>
            <person name="Chang Y.J."/>
            <person name="Jeffries C.D."/>
            <person name="Detter J.C."/>
            <person name="Beck B."/>
            <person name="Woyke T."/>
            <person name="Bristow J."/>
            <person name="Eisen J.A."/>
            <person name="Markowitz V."/>
            <person name="Hugenholtz P."/>
            <person name="Kyrpides N.C."/>
            <person name="Klenk H.P."/>
        </authorList>
    </citation>
    <scope>NUCLEOTIDE SEQUENCE [LARGE SCALE GENOMIC DNA]</scope>
    <source>
        <strain evidence="3">ATCC 43644 / DSM 9630 / IS1B</strain>
    </source>
</reference>
<evidence type="ECO:0000256" key="1">
    <source>
        <dbReference type="SAM" id="Phobius"/>
    </source>
</evidence>
<feature type="transmembrane region" description="Helical" evidence="1">
    <location>
        <begin position="6"/>
        <end position="27"/>
    </location>
</feature>
<dbReference type="AlphaFoldDB" id="E8QZ05"/>
<dbReference type="HOGENOM" id="CLU_1634253_0_0_0"/>
<evidence type="ECO:0000313" key="2">
    <source>
        <dbReference type="EMBL" id="ADV63147.1"/>
    </source>
</evidence>
<dbReference type="NCBIfam" id="NF040494">
    <property type="entry name" value="nitrored_ArsF"/>
    <property type="match status" value="1"/>
</dbReference>
<organism evidence="2 3">
    <name type="scientific">Isosphaera pallida (strain ATCC 43644 / DSM 9630 / IS1B)</name>
    <dbReference type="NCBI Taxonomy" id="575540"/>
    <lineage>
        <taxon>Bacteria</taxon>
        <taxon>Pseudomonadati</taxon>
        <taxon>Planctomycetota</taxon>
        <taxon>Planctomycetia</taxon>
        <taxon>Isosphaerales</taxon>
        <taxon>Isosphaeraceae</taxon>
        <taxon>Isosphaera</taxon>
    </lineage>
</organism>
<dbReference type="Proteomes" id="UP000008631">
    <property type="component" value="Chromosome"/>
</dbReference>
<keyword evidence="1" id="KW-1133">Transmembrane helix</keyword>
<accession>E8QZ05</accession>
<dbReference type="eggNOG" id="ENOG5033193">
    <property type="taxonomic scope" value="Bacteria"/>
</dbReference>
<evidence type="ECO:0008006" key="4">
    <source>
        <dbReference type="Google" id="ProtNLM"/>
    </source>
</evidence>
<dbReference type="InterPro" id="IPR047698">
    <property type="entry name" value="ArsF-like"/>
</dbReference>
<reference key="1">
    <citation type="submission" date="2010-11" db="EMBL/GenBank/DDBJ databases">
        <title>The complete sequence of chromosome of Isophaera pallida ATCC 43644.</title>
        <authorList>
            <consortium name="US DOE Joint Genome Institute (JGI-PGF)"/>
            <person name="Lucas S."/>
            <person name="Copeland A."/>
            <person name="Lapidus A."/>
            <person name="Bruce D."/>
            <person name="Goodwin L."/>
            <person name="Pitluck S."/>
            <person name="Kyrpides N."/>
            <person name="Mavromatis K."/>
            <person name="Pagani I."/>
            <person name="Ivanova N."/>
            <person name="Saunders E."/>
            <person name="Brettin T."/>
            <person name="Detter J.C."/>
            <person name="Han C."/>
            <person name="Tapia R."/>
            <person name="Land M."/>
            <person name="Hauser L."/>
            <person name="Markowitz V."/>
            <person name="Cheng J.-F."/>
            <person name="Hugenholtz P."/>
            <person name="Woyke T."/>
            <person name="Wu D."/>
            <person name="Eisen J.A."/>
        </authorList>
    </citation>
    <scope>NUCLEOTIDE SEQUENCE</scope>
    <source>
        <strain>ATCC 43644</strain>
    </source>
</reference>
<protein>
    <recommendedName>
        <fullName evidence="4">Transmembrane protein</fullName>
    </recommendedName>
</protein>
<keyword evidence="1" id="KW-0812">Transmembrane</keyword>
<name>E8QZ05_ISOPI</name>
<dbReference type="InParanoid" id="E8QZ05"/>
<gene>
    <name evidence="2" type="ordered locus">Isop_2576</name>
</gene>
<dbReference type="RefSeq" id="WP_013565435.1">
    <property type="nucleotide sequence ID" value="NC_014962.1"/>
</dbReference>
<keyword evidence="3" id="KW-1185">Reference proteome</keyword>
<dbReference type="KEGG" id="ipa:Isop_2576"/>
<sequence length="182" mass="20277">MTIPDNARTALTVILGGFAGISMLVGLRQEWQRSQVAPASAASETRALETSAGQTALPPRLIVTYAHGSLRCETCRTIEAYASEAVRRAFVEEMARGEIVWRDVVYDAPEHADFPDRYNLVSSAIILIAPGSPGDPASERWRRLDEVWQLTHNRDKFQTFIVDQVNEFLDETRVHNSSDSDS</sequence>
<dbReference type="EMBL" id="CP002353">
    <property type="protein sequence ID" value="ADV63147.1"/>
    <property type="molecule type" value="Genomic_DNA"/>
</dbReference>
<evidence type="ECO:0000313" key="3">
    <source>
        <dbReference type="Proteomes" id="UP000008631"/>
    </source>
</evidence>
<dbReference type="OrthoDB" id="5524063at2"/>